<reference evidence="2" key="3">
    <citation type="submission" date="2022-06" db="UniProtKB">
        <authorList>
            <consortium name="EnsemblPlants"/>
        </authorList>
    </citation>
    <scope>IDENTIFICATION</scope>
</reference>
<feature type="domain" description="FBD" evidence="1">
    <location>
        <begin position="23"/>
        <end position="55"/>
    </location>
</feature>
<evidence type="ECO:0000259" key="1">
    <source>
        <dbReference type="Pfam" id="PF08387"/>
    </source>
</evidence>
<evidence type="ECO:0000313" key="2">
    <source>
        <dbReference type="EnsemblPlants" id="TuG1812G0400001957.01.T04.cds310128"/>
    </source>
</evidence>
<protein>
    <recommendedName>
        <fullName evidence="1">FBD domain-containing protein</fullName>
    </recommendedName>
</protein>
<reference evidence="2" key="2">
    <citation type="submission" date="2018-03" db="EMBL/GenBank/DDBJ databases">
        <title>The Triticum urartu genome reveals the dynamic nature of wheat genome evolution.</title>
        <authorList>
            <person name="Ling H."/>
            <person name="Ma B."/>
            <person name="Shi X."/>
            <person name="Liu H."/>
            <person name="Dong L."/>
            <person name="Sun H."/>
            <person name="Cao Y."/>
            <person name="Gao Q."/>
            <person name="Zheng S."/>
            <person name="Li Y."/>
            <person name="Yu Y."/>
            <person name="Du H."/>
            <person name="Qi M."/>
            <person name="Li Y."/>
            <person name="Yu H."/>
            <person name="Cui Y."/>
            <person name="Wang N."/>
            <person name="Chen C."/>
            <person name="Wu H."/>
            <person name="Zhao Y."/>
            <person name="Zhang J."/>
            <person name="Li Y."/>
            <person name="Zhou W."/>
            <person name="Zhang B."/>
            <person name="Hu W."/>
            <person name="Eijk M."/>
            <person name="Tang J."/>
            <person name="Witsenboer H."/>
            <person name="Zhao S."/>
            <person name="Li Z."/>
            <person name="Zhang A."/>
            <person name="Wang D."/>
            <person name="Liang C."/>
        </authorList>
    </citation>
    <scope>NUCLEOTIDE SEQUENCE [LARGE SCALE GENOMIC DNA]</scope>
    <source>
        <strain evidence="2">cv. G1812</strain>
    </source>
</reference>
<dbReference type="Proteomes" id="UP000015106">
    <property type="component" value="Chromosome 4"/>
</dbReference>
<dbReference type="EnsemblPlants" id="TuG1812G0400001957.01.T04">
    <property type="protein sequence ID" value="TuG1812G0400001957.01.T04.cds310128"/>
    <property type="gene ID" value="TuG1812G0400001957.01"/>
</dbReference>
<dbReference type="InterPro" id="IPR006566">
    <property type="entry name" value="FBD"/>
</dbReference>
<evidence type="ECO:0000313" key="3">
    <source>
        <dbReference type="Proteomes" id="UP000015106"/>
    </source>
</evidence>
<dbReference type="Pfam" id="PF08387">
    <property type="entry name" value="FBD"/>
    <property type="match status" value="1"/>
</dbReference>
<dbReference type="Gramene" id="TuG1812G0400001742.01.T01">
    <property type="protein sequence ID" value="TuG1812G0400001742.01.T01.cds310108"/>
    <property type="gene ID" value="TuG1812G0400001742.01"/>
</dbReference>
<keyword evidence="3" id="KW-1185">Reference proteome</keyword>
<proteinExistence type="predicted"/>
<dbReference type="AlphaFoldDB" id="A0A8R7Q4Q2"/>
<sequence>MEKIITNWWCNKHRDFLSSHDIHLRTITMEGYASNQANRDFVTFFLLNARLLLSMGLKFFNKKFLTDGYVGQQKKKIRVDKWAYERARLLFTTTCRHMRVNFLA</sequence>
<dbReference type="EnsemblPlants" id="TuG1812G0400001742.01.T01">
    <property type="protein sequence ID" value="TuG1812G0400001742.01.T01.cds310108"/>
    <property type="gene ID" value="TuG1812G0400001742.01"/>
</dbReference>
<organism evidence="2 3">
    <name type="scientific">Triticum urartu</name>
    <name type="common">Red wild einkorn</name>
    <name type="synonym">Crithodium urartu</name>
    <dbReference type="NCBI Taxonomy" id="4572"/>
    <lineage>
        <taxon>Eukaryota</taxon>
        <taxon>Viridiplantae</taxon>
        <taxon>Streptophyta</taxon>
        <taxon>Embryophyta</taxon>
        <taxon>Tracheophyta</taxon>
        <taxon>Spermatophyta</taxon>
        <taxon>Magnoliopsida</taxon>
        <taxon>Liliopsida</taxon>
        <taxon>Poales</taxon>
        <taxon>Poaceae</taxon>
        <taxon>BOP clade</taxon>
        <taxon>Pooideae</taxon>
        <taxon>Triticodae</taxon>
        <taxon>Triticeae</taxon>
        <taxon>Triticinae</taxon>
        <taxon>Triticum</taxon>
    </lineage>
</organism>
<name>A0A8R7Q4Q2_TRIUA</name>
<accession>A0A8R7Q4Q2</accession>
<dbReference type="Gramene" id="TuG1812G0400001957.01.T04">
    <property type="protein sequence ID" value="TuG1812G0400001957.01.T04.cds310128"/>
    <property type="gene ID" value="TuG1812G0400001957.01"/>
</dbReference>
<reference evidence="3" key="1">
    <citation type="journal article" date="2013" name="Nature">
        <title>Draft genome of the wheat A-genome progenitor Triticum urartu.</title>
        <authorList>
            <person name="Ling H.Q."/>
            <person name="Zhao S."/>
            <person name="Liu D."/>
            <person name="Wang J."/>
            <person name="Sun H."/>
            <person name="Zhang C."/>
            <person name="Fan H."/>
            <person name="Li D."/>
            <person name="Dong L."/>
            <person name="Tao Y."/>
            <person name="Gao C."/>
            <person name="Wu H."/>
            <person name="Li Y."/>
            <person name="Cui Y."/>
            <person name="Guo X."/>
            <person name="Zheng S."/>
            <person name="Wang B."/>
            <person name="Yu K."/>
            <person name="Liang Q."/>
            <person name="Yang W."/>
            <person name="Lou X."/>
            <person name="Chen J."/>
            <person name="Feng M."/>
            <person name="Jian J."/>
            <person name="Zhang X."/>
            <person name="Luo G."/>
            <person name="Jiang Y."/>
            <person name="Liu J."/>
            <person name="Wang Z."/>
            <person name="Sha Y."/>
            <person name="Zhang B."/>
            <person name="Wu H."/>
            <person name="Tang D."/>
            <person name="Shen Q."/>
            <person name="Xue P."/>
            <person name="Zou S."/>
            <person name="Wang X."/>
            <person name="Liu X."/>
            <person name="Wang F."/>
            <person name="Yang Y."/>
            <person name="An X."/>
            <person name="Dong Z."/>
            <person name="Zhang K."/>
            <person name="Zhang X."/>
            <person name="Luo M.C."/>
            <person name="Dvorak J."/>
            <person name="Tong Y."/>
            <person name="Wang J."/>
            <person name="Yang H."/>
            <person name="Li Z."/>
            <person name="Wang D."/>
            <person name="Zhang A."/>
            <person name="Wang J."/>
        </authorList>
    </citation>
    <scope>NUCLEOTIDE SEQUENCE</scope>
    <source>
        <strain evidence="3">cv. G1812</strain>
    </source>
</reference>